<evidence type="ECO:0000256" key="1">
    <source>
        <dbReference type="SAM" id="Phobius"/>
    </source>
</evidence>
<dbReference type="PROSITE" id="PS51257">
    <property type="entry name" value="PROKAR_LIPOPROTEIN"/>
    <property type="match status" value="1"/>
</dbReference>
<feature type="transmembrane region" description="Helical" evidence="1">
    <location>
        <begin position="12"/>
        <end position="35"/>
    </location>
</feature>
<dbReference type="EMBL" id="HBUF01279941">
    <property type="protein sequence ID" value="CAG6687130.1"/>
    <property type="molecule type" value="Transcribed_RNA"/>
</dbReference>
<keyword evidence="1" id="KW-1133">Transmembrane helix</keyword>
<reference evidence="2" key="1">
    <citation type="submission" date="2021-05" db="EMBL/GenBank/DDBJ databases">
        <authorList>
            <person name="Alioto T."/>
            <person name="Alioto T."/>
            <person name="Gomez Garrido J."/>
        </authorList>
    </citation>
    <scope>NUCLEOTIDE SEQUENCE</scope>
</reference>
<name>A0A8D8TEV6_9HEMI</name>
<evidence type="ECO:0000313" key="2">
    <source>
        <dbReference type="EMBL" id="CAG6687130.1"/>
    </source>
</evidence>
<protein>
    <submittedName>
        <fullName evidence="2">Uncharacterized protein</fullName>
    </submittedName>
</protein>
<keyword evidence="1" id="KW-0812">Transmembrane</keyword>
<dbReference type="AlphaFoldDB" id="A0A8D8TEV6"/>
<keyword evidence="1" id="KW-0472">Membrane</keyword>
<organism evidence="2">
    <name type="scientific">Cacopsylla melanoneura</name>
    <dbReference type="NCBI Taxonomy" id="428564"/>
    <lineage>
        <taxon>Eukaryota</taxon>
        <taxon>Metazoa</taxon>
        <taxon>Ecdysozoa</taxon>
        <taxon>Arthropoda</taxon>
        <taxon>Hexapoda</taxon>
        <taxon>Insecta</taxon>
        <taxon>Pterygota</taxon>
        <taxon>Neoptera</taxon>
        <taxon>Paraneoptera</taxon>
        <taxon>Hemiptera</taxon>
        <taxon>Sternorrhyncha</taxon>
        <taxon>Psylloidea</taxon>
        <taxon>Psyllidae</taxon>
        <taxon>Psyllinae</taxon>
        <taxon>Cacopsylla</taxon>
    </lineage>
</organism>
<accession>A0A8D8TEV6</accession>
<sequence>MPTWYRCLPTTVLSMSLSVLLSFIASVLISCQCTFHIQWSRRTNSGCSRTFVTRSSIRSFRVYGLRSVCGTTRPTGMISSMCTRISPISCYVSLSVISCTISSTCS</sequence>
<proteinExistence type="predicted"/>